<dbReference type="Gene3D" id="3.30.559.70">
    <property type="entry name" value="Choline/Carnitine o-acyltransferase, domain 2"/>
    <property type="match status" value="1"/>
</dbReference>
<dbReference type="InterPro" id="IPR042231">
    <property type="entry name" value="Cho/carn_acyl_trans_2"/>
</dbReference>
<feature type="domain" description="Choline/carnitine acyltransferase" evidence="3">
    <location>
        <begin position="215"/>
        <end position="330"/>
    </location>
</feature>
<keyword evidence="1" id="KW-0808">Transferase</keyword>
<accession>G0UC75</accession>
<protein>
    <recommendedName>
        <fullName evidence="3">Choline/carnitine acyltransferase domain-containing protein</fullName>
    </recommendedName>
</protein>
<name>G0UC75_TRYVY</name>
<feature type="compositionally biased region" description="Low complexity" evidence="2">
    <location>
        <begin position="45"/>
        <end position="55"/>
    </location>
</feature>
<dbReference type="GO" id="GO:0004092">
    <property type="term" value="F:carnitine O-acetyltransferase activity"/>
    <property type="evidence" value="ECO:0007669"/>
    <property type="project" value="TreeGrafter"/>
</dbReference>
<organism evidence="4">
    <name type="scientific">Trypanosoma vivax (strain Y486)</name>
    <dbReference type="NCBI Taxonomy" id="1055687"/>
    <lineage>
        <taxon>Eukaryota</taxon>
        <taxon>Discoba</taxon>
        <taxon>Euglenozoa</taxon>
        <taxon>Kinetoplastea</taxon>
        <taxon>Metakinetoplastina</taxon>
        <taxon>Trypanosomatida</taxon>
        <taxon>Trypanosomatidae</taxon>
        <taxon>Trypanosoma</taxon>
        <taxon>Duttonella</taxon>
    </lineage>
</organism>
<sequence length="663" mass="73969">MSARKKSSKTTCGMVMGLEGCGANSLTSSLRIRRATSFGERPQGNPNRPSRSRLLNLNSLRPQGVVTEAELVDHLRTELPSDTLLSDIVTAVNDSQSRMHRQPDFVITADTKDAMGSLHSKAFRHWWINKLAEECASVEKYPYTKLRFLAPYSRAHSADSVSTCEKEADTTACVADLIRRILLVFAKVSNNGNRVYENLLFHTLRNEKGSVRELLLANYDSRHIVVCCGLYFYRVDVLDECGTVLSEEVISKSLQQVREHAERTEQMLHEQTLLPDVKEDMVSFCYLLGRLTEIDRNDCAAIMERMRGANEVNDIALSSMDAAIFSVILHVPWGGSSKARWFRSALVLEEEAASKVFSMRAHAVVLGRAAFMEFVRGTLNWKHEDAVYSNPQYYMRNTEGSSPDDLSHPQCFEHLNMWLPWKHRKPMQPYAEKQPSPSVLPLELSLPVANFTPFTCLCLSVVIAVQELLTPDHAFPTVLVAFPHVRGGVSAALLYSKEVEACIQCLRSGSALIERRTIRHEVVTALDALGDIISACYEEHYPLYSMAELLLSQGKATSGDATKDGGMLGMVDVCISFDQLDAIADVSQSETSLVLPSRFSVMSNGRRARSGLQREVNAKKPWTSHLTCAFLMQHHSLTELTSGSELARCISEKTRQLSSLLLS</sequence>
<evidence type="ECO:0000259" key="3">
    <source>
        <dbReference type="Pfam" id="PF00755"/>
    </source>
</evidence>
<gene>
    <name evidence="4" type="ORF">TVY486_1109090</name>
</gene>
<evidence type="ECO:0000313" key="4">
    <source>
        <dbReference type="EMBL" id="CCC53425.1"/>
    </source>
</evidence>
<dbReference type="OMA" id="WLPWKHR"/>
<dbReference type="GO" id="GO:0005739">
    <property type="term" value="C:mitochondrion"/>
    <property type="evidence" value="ECO:0007669"/>
    <property type="project" value="TreeGrafter"/>
</dbReference>
<evidence type="ECO:0000256" key="2">
    <source>
        <dbReference type="SAM" id="MobiDB-lite"/>
    </source>
</evidence>
<evidence type="ECO:0000256" key="1">
    <source>
        <dbReference type="ARBA" id="ARBA00023315"/>
    </source>
</evidence>
<dbReference type="PANTHER" id="PTHR22589">
    <property type="entry name" value="CARNITINE O-ACYLTRANSFERASE"/>
    <property type="match status" value="1"/>
</dbReference>
<dbReference type="SUPFAM" id="SSF52777">
    <property type="entry name" value="CoA-dependent acyltransferases"/>
    <property type="match status" value="1"/>
</dbReference>
<dbReference type="Pfam" id="PF00755">
    <property type="entry name" value="Carn_acyltransf"/>
    <property type="match status" value="1"/>
</dbReference>
<dbReference type="InterPro" id="IPR039551">
    <property type="entry name" value="Cho/carn_acyl_trans"/>
</dbReference>
<proteinExistence type="predicted"/>
<dbReference type="PANTHER" id="PTHR22589:SF29">
    <property type="entry name" value="MITOCHONDRIAL CARNITINE O-ACETYLTRANSFERASE-RELATED"/>
    <property type="match status" value="1"/>
</dbReference>
<reference evidence="4" key="1">
    <citation type="journal article" date="2012" name="Proc. Natl. Acad. Sci. U.S.A.">
        <title>Antigenic diversity is generated by distinct evolutionary mechanisms in African trypanosome species.</title>
        <authorList>
            <person name="Jackson A.P."/>
            <person name="Berry A."/>
            <person name="Aslett M."/>
            <person name="Allison H.C."/>
            <person name="Burton P."/>
            <person name="Vavrova-Anderson J."/>
            <person name="Brown R."/>
            <person name="Browne H."/>
            <person name="Corton N."/>
            <person name="Hauser H."/>
            <person name="Gamble J."/>
            <person name="Gilderthorp R."/>
            <person name="Marcello L."/>
            <person name="McQuillan J."/>
            <person name="Otto T.D."/>
            <person name="Quail M.A."/>
            <person name="Sanders M.J."/>
            <person name="van Tonder A."/>
            <person name="Ginger M.L."/>
            <person name="Field M.C."/>
            <person name="Barry J.D."/>
            <person name="Hertz-Fowler C."/>
            <person name="Berriman M."/>
        </authorList>
    </citation>
    <scope>NUCLEOTIDE SEQUENCE</scope>
    <source>
        <strain evidence="4">Y486</strain>
    </source>
</reference>
<dbReference type="EMBL" id="HE573027">
    <property type="protein sequence ID" value="CCC53425.1"/>
    <property type="molecule type" value="Genomic_DNA"/>
</dbReference>
<dbReference type="AlphaFoldDB" id="G0UC75"/>
<dbReference type="GO" id="GO:0009437">
    <property type="term" value="P:carnitine metabolic process"/>
    <property type="evidence" value="ECO:0007669"/>
    <property type="project" value="TreeGrafter"/>
</dbReference>
<dbReference type="VEuPathDB" id="TriTrypDB:TvY486_1109090"/>
<feature type="region of interest" description="Disordered" evidence="2">
    <location>
        <begin position="36"/>
        <end position="55"/>
    </location>
</feature>
<keyword evidence="1" id="KW-0012">Acyltransferase</keyword>
<dbReference type="InterPro" id="IPR000542">
    <property type="entry name" value="Carn_acyl_trans"/>
</dbReference>